<dbReference type="GO" id="GO:0016020">
    <property type="term" value="C:membrane"/>
    <property type="evidence" value="ECO:0007669"/>
    <property type="project" value="UniProtKB-SubCell"/>
</dbReference>
<feature type="transmembrane region" description="Helical" evidence="7">
    <location>
        <begin position="67"/>
        <end position="88"/>
    </location>
</feature>
<keyword evidence="7" id="KW-0472">Membrane</keyword>
<comment type="caution">
    <text evidence="7">Lacks conserved residue(s) required for the propagation of feature annotation.</text>
</comment>
<gene>
    <name evidence="9" type="primary">lepB</name>
    <name evidence="9" type="ORF">IAC32_07215</name>
</gene>
<feature type="active site" evidence="6">
    <location>
        <position position="218"/>
    </location>
</feature>
<dbReference type="InterPro" id="IPR019533">
    <property type="entry name" value="Peptidase_S26"/>
</dbReference>
<dbReference type="Gene3D" id="2.10.109.10">
    <property type="entry name" value="Umud Fragment, subunit A"/>
    <property type="match status" value="2"/>
</dbReference>
<feature type="domain" description="Peptidase S26" evidence="8">
    <location>
        <begin position="68"/>
        <end position="267"/>
    </location>
</feature>
<dbReference type="InterPro" id="IPR036286">
    <property type="entry name" value="LexA/Signal_pep-like_sf"/>
</dbReference>
<keyword evidence="7" id="KW-0812">Transmembrane</keyword>
<evidence type="ECO:0000256" key="3">
    <source>
        <dbReference type="ARBA" id="ARBA00013208"/>
    </source>
</evidence>
<accession>A0A9D9EH37</accession>
<dbReference type="GO" id="GO:0006465">
    <property type="term" value="P:signal peptide processing"/>
    <property type="evidence" value="ECO:0007669"/>
    <property type="project" value="InterPro"/>
</dbReference>
<dbReference type="PROSITE" id="PS00761">
    <property type="entry name" value="SPASE_I_3"/>
    <property type="match status" value="1"/>
</dbReference>
<dbReference type="PRINTS" id="PR00727">
    <property type="entry name" value="LEADERPTASE"/>
</dbReference>
<dbReference type="AlphaFoldDB" id="A0A9D9EH37"/>
<evidence type="ECO:0000256" key="4">
    <source>
        <dbReference type="ARBA" id="ARBA00019232"/>
    </source>
</evidence>
<keyword evidence="7" id="KW-1133">Transmembrane helix</keyword>
<evidence type="ECO:0000313" key="9">
    <source>
        <dbReference type="EMBL" id="MBO8447514.1"/>
    </source>
</evidence>
<dbReference type="PANTHER" id="PTHR43390">
    <property type="entry name" value="SIGNAL PEPTIDASE I"/>
    <property type="match status" value="1"/>
</dbReference>
<dbReference type="CDD" id="cd06530">
    <property type="entry name" value="S26_SPase_I"/>
    <property type="match status" value="1"/>
</dbReference>
<dbReference type="EC" id="3.4.21.89" evidence="3 7"/>
<dbReference type="InterPro" id="IPR019758">
    <property type="entry name" value="Pept_S26A_signal_pept_1_CS"/>
</dbReference>
<evidence type="ECO:0000256" key="2">
    <source>
        <dbReference type="ARBA" id="ARBA00009370"/>
    </source>
</evidence>
<dbReference type="GO" id="GO:0004252">
    <property type="term" value="F:serine-type endopeptidase activity"/>
    <property type="evidence" value="ECO:0007669"/>
    <property type="project" value="InterPro"/>
</dbReference>
<reference evidence="9" key="1">
    <citation type="submission" date="2020-10" db="EMBL/GenBank/DDBJ databases">
        <authorList>
            <person name="Gilroy R."/>
        </authorList>
    </citation>
    <scope>NUCLEOTIDE SEQUENCE</scope>
    <source>
        <strain evidence="9">D3-1215</strain>
    </source>
</reference>
<evidence type="ECO:0000313" key="10">
    <source>
        <dbReference type="Proteomes" id="UP000823637"/>
    </source>
</evidence>
<name>A0A9D9EH37_9BACT</name>
<feature type="transmembrane region" description="Helical" evidence="7">
    <location>
        <begin position="12"/>
        <end position="30"/>
    </location>
</feature>
<protein>
    <recommendedName>
        <fullName evidence="4 7">Signal peptidase I</fullName>
        <ecNumber evidence="3 7">3.4.21.89</ecNumber>
    </recommendedName>
</protein>
<dbReference type="SUPFAM" id="SSF51306">
    <property type="entry name" value="LexA/Signal peptidase"/>
    <property type="match status" value="1"/>
</dbReference>
<evidence type="ECO:0000256" key="1">
    <source>
        <dbReference type="ARBA" id="ARBA00000677"/>
    </source>
</evidence>
<proteinExistence type="inferred from homology"/>
<keyword evidence="5 7" id="KW-0378">Hydrolase</keyword>
<keyword evidence="7" id="KW-0645">Protease</keyword>
<evidence type="ECO:0000256" key="6">
    <source>
        <dbReference type="PIRSR" id="PIRSR600223-1"/>
    </source>
</evidence>
<evidence type="ECO:0000259" key="8">
    <source>
        <dbReference type="Pfam" id="PF10502"/>
    </source>
</evidence>
<dbReference type="Proteomes" id="UP000823637">
    <property type="component" value="Unassembled WGS sequence"/>
</dbReference>
<comment type="similarity">
    <text evidence="2 7">Belongs to the peptidase S26 family.</text>
</comment>
<evidence type="ECO:0000256" key="5">
    <source>
        <dbReference type="ARBA" id="ARBA00022801"/>
    </source>
</evidence>
<reference evidence="9" key="2">
    <citation type="journal article" date="2021" name="PeerJ">
        <title>Extensive microbial diversity within the chicken gut microbiome revealed by metagenomics and culture.</title>
        <authorList>
            <person name="Gilroy R."/>
            <person name="Ravi A."/>
            <person name="Getino M."/>
            <person name="Pursley I."/>
            <person name="Horton D.L."/>
            <person name="Alikhan N.F."/>
            <person name="Baker D."/>
            <person name="Gharbi K."/>
            <person name="Hall N."/>
            <person name="Watson M."/>
            <person name="Adriaenssens E.M."/>
            <person name="Foster-Nyarko E."/>
            <person name="Jarju S."/>
            <person name="Secka A."/>
            <person name="Antonio M."/>
            <person name="Oren A."/>
            <person name="Chaudhuri R.R."/>
            <person name="La Ragione R."/>
            <person name="Hildebrand F."/>
            <person name="Pallen M.J."/>
        </authorList>
    </citation>
    <scope>NUCLEOTIDE SEQUENCE</scope>
    <source>
        <strain evidence="9">D3-1215</strain>
    </source>
</reference>
<dbReference type="NCBIfam" id="TIGR02227">
    <property type="entry name" value="sigpep_I_bact"/>
    <property type="match status" value="1"/>
</dbReference>
<feature type="domain" description="Peptidase S26" evidence="8">
    <location>
        <begin position="397"/>
        <end position="441"/>
    </location>
</feature>
<comment type="catalytic activity">
    <reaction evidence="1 7">
        <text>Cleavage of hydrophobic, N-terminal signal or leader sequences from secreted and periplasmic proteins.</text>
        <dbReference type="EC" id="3.4.21.89"/>
    </reaction>
</comment>
<dbReference type="EMBL" id="JADIMR010000106">
    <property type="protein sequence ID" value="MBO8447514.1"/>
    <property type="molecule type" value="Genomic_DNA"/>
</dbReference>
<dbReference type="GO" id="GO:0009003">
    <property type="term" value="F:signal peptidase activity"/>
    <property type="evidence" value="ECO:0007669"/>
    <property type="project" value="UniProtKB-EC"/>
</dbReference>
<organism evidence="9 10">
    <name type="scientific">Candidatus Enterocola intestinipullorum</name>
    <dbReference type="NCBI Taxonomy" id="2840783"/>
    <lineage>
        <taxon>Bacteria</taxon>
        <taxon>Pseudomonadati</taxon>
        <taxon>Bacteroidota</taxon>
        <taxon>Bacteroidia</taxon>
        <taxon>Bacteroidales</taxon>
        <taxon>Candidatus Enterocola</taxon>
    </lineage>
</organism>
<dbReference type="PANTHER" id="PTHR43390:SF1">
    <property type="entry name" value="CHLOROPLAST PROCESSING PEPTIDASE"/>
    <property type="match status" value="1"/>
</dbReference>
<feature type="transmembrane region" description="Helical" evidence="7">
    <location>
        <begin position="36"/>
        <end position="55"/>
    </location>
</feature>
<evidence type="ECO:0000256" key="7">
    <source>
        <dbReference type="RuleBase" id="RU362042"/>
    </source>
</evidence>
<comment type="subcellular location">
    <subcellularLocation>
        <location evidence="7">Membrane</location>
        <topology evidence="7">Single-pass type II membrane protein</topology>
    </subcellularLocation>
</comment>
<comment type="caution">
    <text evidence="9">The sequence shown here is derived from an EMBL/GenBank/DDBJ whole genome shotgun (WGS) entry which is preliminary data.</text>
</comment>
<dbReference type="Pfam" id="PF10502">
    <property type="entry name" value="Peptidase_S26"/>
    <property type="match status" value="2"/>
</dbReference>
<feature type="active site" evidence="6">
    <location>
        <position position="97"/>
    </location>
</feature>
<dbReference type="InterPro" id="IPR000223">
    <property type="entry name" value="Pept_S26A_signal_pept_1"/>
</dbReference>
<sequence length="467" mass="53997">MVNPKNAPVKQWIKAAIACIAYILFIVWVGNFWWLFLLPVIFDIFVTKIIPWSAWRKIKNKPLYTLCSWLDAIIFALVAVYFVNLYLFQNFRIPSSSLEKSLLVGDFLLVSKVSYGPRVPITPLSLPLVQNTMPISGGKSYCDKVQWDYKRLAGLDTIKAMDIVVFNFPVGDTVAVKMENPDYYTLCQRYGRENVINNPSVFGEIIYRPVDRRENYVKRCVGLPGDSLQIIDNQIYVNGQKQHNPKGLQFNYFVETDGRKLSDQQFESMQISNDDRLLVNEWGSGQDILRYLGYKTNDNGLFNPVYYLPLTEDALAKMKKLPNVRSVSIDKDIFAQPMFPFGYKNWTRDNYGPVYIPRKGATVALDTANLPLYERIIKNYEGNDLRVDGNKIYINGHLADSYTFKMNYYWMMGDNRHNSADSRYWGFVPEDHIVGKPLFVWLSVDKDASLFSAIRWNRFFAPVDGFK</sequence>